<evidence type="ECO:0000259" key="6">
    <source>
        <dbReference type="PROSITE" id="PS50893"/>
    </source>
</evidence>
<evidence type="ECO:0000313" key="8">
    <source>
        <dbReference type="EMBL" id="MFL2102933.1"/>
    </source>
</evidence>
<dbReference type="Proteomes" id="UP000887127">
    <property type="component" value="Unassembled WGS sequence"/>
</dbReference>
<dbReference type="GO" id="GO:0016887">
    <property type="term" value="F:ATP hydrolysis activity"/>
    <property type="evidence" value="ECO:0007669"/>
    <property type="project" value="InterPro"/>
</dbReference>
<dbReference type="Gene3D" id="3.40.50.300">
    <property type="entry name" value="P-loop containing nucleotide triphosphate hydrolases"/>
    <property type="match status" value="1"/>
</dbReference>
<dbReference type="AlphaFoldDB" id="A0AAV3W7N0"/>
<dbReference type="InterPro" id="IPR027417">
    <property type="entry name" value="P-loop_NTPase"/>
</dbReference>
<dbReference type="PANTHER" id="PTHR42798">
    <property type="entry name" value="LIPOPROTEIN-RELEASING SYSTEM ATP-BINDING PROTEIN LOLD"/>
    <property type="match status" value="1"/>
</dbReference>
<dbReference type="CDD" id="cd03255">
    <property type="entry name" value="ABC_MJ0796_LolCDE_FtsE"/>
    <property type="match status" value="1"/>
</dbReference>
<dbReference type="Pfam" id="PF00005">
    <property type="entry name" value="ABC_tran"/>
    <property type="match status" value="1"/>
</dbReference>
<evidence type="ECO:0000313" key="7">
    <source>
        <dbReference type="EMBL" id="GEQ34871.1"/>
    </source>
</evidence>
<evidence type="ECO:0000256" key="2">
    <source>
        <dbReference type="ARBA" id="ARBA00022448"/>
    </source>
</evidence>
<dbReference type="GO" id="GO:0098796">
    <property type="term" value="C:membrane protein complex"/>
    <property type="evidence" value="ECO:0007669"/>
    <property type="project" value="UniProtKB-ARBA"/>
</dbReference>
<evidence type="ECO:0000256" key="5">
    <source>
        <dbReference type="ARBA" id="ARBA00022970"/>
    </source>
</evidence>
<dbReference type="GeneID" id="96910211"/>
<dbReference type="PROSITE" id="PS50893">
    <property type="entry name" value="ABC_TRANSPORTER_2"/>
    <property type="match status" value="1"/>
</dbReference>
<dbReference type="SUPFAM" id="SSF52540">
    <property type="entry name" value="P-loop containing nucleoside triphosphate hydrolases"/>
    <property type="match status" value="1"/>
</dbReference>
<proteinExistence type="inferred from homology"/>
<keyword evidence="3" id="KW-0547">Nucleotide-binding</keyword>
<evidence type="ECO:0000256" key="1">
    <source>
        <dbReference type="ARBA" id="ARBA00005417"/>
    </source>
</evidence>
<reference evidence="7" key="1">
    <citation type="submission" date="2019-08" db="EMBL/GenBank/DDBJ databases">
        <title>Marinilactibacillus psychrotolerans M13-2T whole genome sequencing project.</title>
        <authorList>
            <person name="Ishikawa M."/>
            <person name="Suzuki T."/>
            <person name="Matsutani M."/>
        </authorList>
    </citation>
    <scope>NUCLEOTIDE SEQUENCE</scope>
    <source>
        <strain evidence="7">M13-2T</strain>
    </source>
</reference>
<accession>A0AAV3W7N0</accession>
<keyword evidence="4 7" id="KW-0067">ATP-binding</keyword>
<dbReference type="EMBL" id="BKBI01000002">
    <property type="protein sequence ID" value="GEQ34871.1"/>
    <property type="molecule type" value="Genomic_DNA"/>
</dbReference>
<comment type="similarity">
    <text evidence="1">Belongs to the ABC transporter superfamily.</text>
</comment>
<evidence type="ECO:0000256" key="4">
    <source>
        <dbReference type="ARBA" id="ARBA00022840"/>
    </source>
</evidence>
<comment type="caution">
    <text evidence="7">The sequence shown here is derived from an EMBL/GenBank/DDBJ whole genome shotgun (WGS) entry which is preliminary data.</text>
</comment>
<dbReference type="EMBL" id="JBGQQK010000016">
    <property type="protein sequence ID" value="MFL2102933.1"/>
    <property type="molecule type" value="Genomic_DNA"/>
</dbReference>
<dbReference type="PANTHER" id="PTHR42798:SF6">
    <property type="entry name" value="CELL DIVISION ATP-BINDING PROTEIN FTSE"/>
    <property type="match status" value="1"/>
</dbReference>
<dbReference type="FunFam" id="3.40.50.300:FF:000032">
    <property type="entry name" value="Export ABC transporter ATP-binding protein"/>
    <property type="match status" value="1"/>
</dbReference>
<dbReference type="GO" id="GO:0022857">
    <property type="term" value="F:transmembrane transporter activity"/>
    <property type="evidence" value="ECO:0007669"/>
    <property type="project" value="UniProtKB-ARBA"/>
</dbReference>
<evidence type="ECO:0000313" key="10">
    <source>
        <dbReference type="Proteomes" id="UP001625374"/>
    </source>
</evidence>
<dbReference type="InterPro" id="IPR003439">
    <property type="entry name" value="ABC_transporter-like_ATP-bd"/>
</dbReference>
<gene>
    <name evidence="8" type="ORF">ACEN37_06650</name>
    <name evidence="7" type="ORF">M132T_03790</name>
</gene>
<evidence type="ECO:0000313" key="9">
    <source>
        <dbReference type="Proteomes" id="UP000887127"/>
    </source>
</evidence>
<dbReference type="InterPro" id="IPR017911">
    <property type="entry name" value="MacB-like_ATP-bd"/>
</dbReference>
<dbReference type="RefSeq" id="WP_091759730.1">
    <property type="nucleotide sequence ID" value="NZ_BJVX01000001.1"/>
</dbReference>
<dbReference type="Proteomes" id="UP001625374">
    <property type="component" value="Unassembled WGS sequence"/>
</dbReference>
<sequence length="227" mass="25498">MEIVKVEHLSKEYGSGETTVKALDDVSFAIDKGEFVAIVGASGSGKSTLMHMLGGVDQPTSGKVWVEDTDIYELDETQLAIFRRRQIGLIYQFYNLIPVLNVEENISLPLLLDGHKIDQEQFERIIKALKLEKRRTHLPNQLSGGQQQRVSIGRALVSNPAIMLADEPTGNLDSKNSEEIISLLKHFNKTFSQTLVMITHDEEIALMADRIIAIEDGRIIRDERIRS</sequence>
<protein>
    <submittedName>
        <fullName evidence="7">ABC transporter ATP-binding protein</fullName>
    </submittedName>
</protein>
<dbReference type="GO" id="GO:0006865">
    <property type="term" value="P:amino acid transport"/>
    <property type="evidence" value="ECO:0007669"/>
    <property type="project" value="UniProtKB-KW"/>
</dbReference>
<keyword evidence="2" id="KW-0813">Transport</keyword>
<dbReference type="PROSITE" id="PS00211">
    <property type="entry name" value="ABC_TRANSPORTER_1"/>
    <property type="match status" value="1"/>
</dbReference>
<dbReference type="InterPro" id="IPR017871">
    <property type="entry name" value="ABC_transporter-like_CS"/>
</dbReference>
<feature type="domain" description="ABC transporter" evidence="6">
    <location>
        <begin position="4"/>
        <end position="227"/>
    </location>
</feature>
<dbReference type="SMART" id="SM00382">
    <property type="entry name" value="AAA"/>
    <property type="match status" value="1"/>
</dbReference>
<keyword evidence="10" id="KW-1185">Reference proteome</keyword>
<organism evidence="7 9">
    <name type="scientific">Marinilactibacillus psychrotolerans</name>
    <dbReference type="NCBI Taxonomy" id="191770"/>
    <lineage>
        <taxon>Bacteria</taxon>
        <taxon>Bacillati</taxon>
        <taxon>Bacillota</taxon>
        <taxon>Bacilli</taxon>
        <taxon>Lactobacillales</taxon>
        <taxon>Carnobacteriaceae</taxon>
        <taxon>Marinilactibacillus</taxon>
    </lineage>
</organism>
<reference evidence="8 10" key="2">
    <citation type="submission" date="2024-08" db="EMBL/GenBank/DDBJ databases">
        <authorList>
            <person name="Arias E."/>
        </authorList>
    </citation>
    <scope>NUCLEOTIDE SEQUENCE [LARGE SCALE GENOMIC DNA]</scope>
    <source>
        <strain evidence="8 10">FAM 24106</strain>
    </source>
</reference>
<evidence type="ECO:0000256" key="3">
    <source>
        <dbReference type="ARBA" id="ARBA00022741"/>
    </source>
</evidence>
<dbReference type="InterPro" id="IPR003593">
    <property type="entry name" value="AAA+_ATPase"/>
</dbReference>
<name>A0AAV3W7N0_9LACT</name>
<dbReference type="GO" id="GO:0005524">
    <property type="term" value="F:ATP binding"/>
    <property type="evidence" value="ECO:0007669"/>
    <property type="project" value="UniProtKB-KW"/>
</dbReference>
<keyword evidence="5" id="KW-0029">Amino-acid transport</keyword>